<keyword evidence="1" id="KW-0732">Signal</keyword>
<protein>
    <submittedName>
        <fullName evidence="2">Putative secreted protein</fullName>
    </submittedName>
</protein>
<feature type="signal peptide" evidence="1">
    <location>
        <begin position="1"/>
        <end position="25"/>
    </location>
</feature>
<evidence type="ECO:0000256" key="1">
    <source>
        <dbReference type="SAM" id="SignalP"/>
    </source>
</evidence>
<organism evidence="2">
    <name type="scientific">Ixodes ricinus</name>
    <name type="common">Common tick</name>
    <name type="synonym">Acarus ricinus</name>
    <dbReference type="NCBI Taxonomy" id="34613"/>
    <lineage>
        <taxon>Eukaryota</taxon>
        <taxon>Metazoa</taxon>
        <taxon>Ecdysozoa</taxon>
        <taxon>Arthropoda</taxon>
        <taxon>Chelicerata</taxon>
        <taxon>Arachnida</taxon>
        <taxon>Acari</taxon>
        <taxon>Parasitiformes</taxon>
        <taxon>Ixodida</taxon>
        <taxon>Ixodoidea</taxon>
        <taxon>Ixodidae</taxon>
        <taxon>Ixodinae</taxon>
        <taxon>Ixodes</taxon>
    </lineage>
</organism>
<accession>A0A6B0UC67</accession>
<reference evidence="2" key="1">
    <citation type="submission" date="2019-12" db="EMBL/GenBank/DDBJ databases">
        <title>An insight into the sialome of adult female Ixodes ricinus ticks feeding for 6 days.</title>
        <authorList>
            <person name="Perner J."/>
            <person name="Ribeiro J.M.C."/>
        </authorList>
    </citation>
    <scope>NUCLEOTIDE SEQUENCE</scope>
    <source>
        <strain evidence="2">Semi-engorged</strain>
        <tissue evidence="2">Salivary glands</tissue>
    </source>
</reference>
<feature type="chain" id="PRO_5025510938" evidence="1">
    <location>
        <begin position="26"/>
        <end position="91"/>
    </location>
</feature>
<evidence type="ECO:0000313" key="2">
    <source>
        <dbReference type="EMBL" id="MXU86480.1"/>
    </source>
</evidence>
<sequence length="91" mass="10043">MRPPGTAHCMCFALLIGLFIRQAFLMSISVVFTQPGTGLCTSQNALSWLSSTFRSNLSLFLSTLACASACMKMNSHLRENIFWSRARFSAS</sequence>
<dbReference type="AlphaFoldDB" id="A0A6B0UC67"/>
<dbReference type="EMBL" id="GIFC01004397">
    <property type="protein sequence ID" value="MXU86480.1"/>
    <property type="molecule type" value="Transcribed_RNA"/>
</dbReference>
<proteinExistence type="predicted"/>
<name>A0A6B0UC67_IXORI</name>